<keyword evidence="1" id="KW-0812">Transmembrane</keyword>
<dbReference type="EMBL" id="CP053697">
    <property type="protein sequence ID" value="QKE65234.1"/>
    <property type="molecule type" value="Genomic_DNA"/>
</dbReference>
<gene>
    <name evidence="2" type="ORF">HNE05_18355</name>
</gene>
<feature type="transmembrane region" description="Helical" evidence="1">
    <location>
        <begin position="96"/>
        <end position="113"/>
    </location>
</feature>
<reference evidence="2" key="1">
    <citation type="submission" date="2020-07" db="EMBL/GenBank/DDBJ databases">
        <title>Nitrate ammonifying Pseudomonas campi sp. nov. isolated from German agricultural grassland.</title>
        <authorList>
            <person name="Timsy T."/>
            <person name="Ulrich A."/>
            <person name="Spanner T."/>
            <person name="Foesel B."/>
            <person name="Kolb S."/>
            <person name="Horn M.A."/>
            <person name="Behrendt U."/>
        </authorList>
    </citation>
    <scope>NUCLEOTIDE SEQUENCE</scope>
    <source>
        <strain evidence="2">S1-A32-2</strain>
    </source>
</reference>
<dbReference type="Proteomes" id="UP000501379">
    <property type="component" value="Chromosome"/>
</dbReference>
<evidence type="ECO:0000313" key="2">
    <source>
        <dbReference type="EMBL" id="QKE65234.1"/>
    </source>
</evidence>
<evidence type="ECO:0000256" key="1">
    <source>
        <dbReference type="SAM" id="Phobius"/>
    </source>
</evidence>
<protein>
    <submittedName>
        <fullName evidence="2">Uncharacterized protein</fullName>
    </submittedName>
</protein>
<proteinExistence type="predicted"/>
<accession>A0A6M8F8S1</accession>
<keyword evidence="1" id="KW-0472">Membrane</keyword>
<sequence length="132" mass="14409">MSEDKTRTSTRATCPYCQHTSSLDTFRLQQVLGKTPIHCVKCDGPMILACEEQLKRFERLGSTGMVFMLVITLSAVTAVMAIALKWLGVIRGDTQLMTSAIATAVGVTTLLLAKATNEFTFELEPPPQSTPE</sequence>
<organism evidence="2 3">
    <name type="scientific">Aquipseudomonas campi</name>
    <dbReference type="NCBI Taxonomy" id="2731681"/>
    <lineage>
        <taxon>Bacteria</taxon>
        <taxon>Pseudomonadati</taxon>
        <taxon>Pseudomonadota</taxon>
        <taxon>Gammaproteobacteria</taxon>
        <taxon>Pseudomonadales</taxon>
        <taxon>Pseudomonadaceae</taxon>
        <taxon>Aquipseudomonas</taxon>
    </lineage>
</organism>
<feature type="transmembrane region" description="Helical" evidence="1">
    <location>
        <begin position="65"/>
        <end position="84"/>
    </location>
</feature>
<dbReference type="KEGG" id="pcam:HNE05_18355"/>
<name>A0A6M8F8S1_9GAMM</name>
<keyword evidence="1" id="KW-1133">Transmembrane helix</keyword>
<dbReference type="RefSeq" id="WP_173210940.1">
    <property type="nucleotide sequence ID" value="NZ_CP053697.2"/>
</dbReference>
<keyword evidence="3" id="KW-1185">Reference proteome</keyword>
<dbReference type="AlphaFoldDB" id="A0A6M8F8S1"/>
<evidence type="ECO:0000313" key="3">
    <source>
        <dbReference type="Proteomes" id="UP000501379"/>
    </source>
</evidence>